<dbReference type="EMBL" id="CAJJDP010000052">
    <property type="protein sequence ID" value="CAD8168917.1"/>
    <property type="molecule type" value="Genomic_DNA"/>
</dbReference>
<reference evidence="1" key="1">
    <citation type="submission" date="2021-01" db="EMBL/GenBank/DDBJ databases">
        <authorList>
            <consortium name="Genoscope - CEA"/>
            <person name="William W."/>
        </authorList>
    </citation>
    <scope>NUCLEOTIDE SEQUENCE</scope>
</reference>
<organism evidence="1 2">
    <name type="scientific">Paramecium octaurelia</name>
    <dbReference type="NCBI Taxonomy" id="43137"/>
    <lineage>
        <taxon>Eukaryota</taxon>
        <taxon>Sar</taxon>
        <taxon>Alveolata</taxon>
        <taxon>Ciliophora</taxon>
        <taxon>Intramacronucleata</taxon>
        <taxon>Oligohymenophorea</taxon>
        <taxon>Peniculida</taxon>
        <taxon>Parameciidae</taxon>
        <taxon>Paramecium</taxon>
    </lineage>
</organism>
<gene>
    <name evidence="1" type="ORF">POCTA_138.1.T0520243</name>
</gene>
<comment type="caution">
    <text evidence="1">The sequence shown here is derived from an EMBL/GenBank/DDBJ whole genome shotgun (WGS) entry which is preliminary data.</text>
</comment>
<dbReference type="AlphaFoldDB" id="A0A8S1UXB8"/>
<sequence length="295" mass="35546">MNIKLKQNRLTKLQFYYESAQERRKKQALKYIKTYQLFQTPQKSQRIIRENRLDVSSTKLADSSCCCSECGKESDFKQRIFKNYTFTQTQYSIQESQRQYQIMDRYRNSKYIKIFKKLVYCLLFIIRYKIVQNIRYRQRQRMKKAFKTRIDHPKMTFLNILDFSSNQFHINPKFRSATNFHSVYIQNGTTVNSPKDSDEEFYQLKPRKSLIHKFSIEEEIMRKKLSKSQQKLYLMTGSNSVLNQYVTKKLNQTYQKSIAIDKQQQNMVLSSHSKNNVARQNQSIYLPNIRIKKLN</sequence>
<protein>
    <submittedName>
        <fullName evidence="1">Uncharacterized protein</fullName>
    </submittedName>
</protein>
<proteinExistence type="predicted"/>
<keyword evidence="2" id="KW-1185">Reference proteome</keyword>
<name>A0A8S1UXB8_PAROT</name>
<accession>A0A8S1UXB8</accession>
<dbReference type="OrthoDB" id="10341848at2759"/>
<evidence type="ECO:0000313" key="2">
    <source>
        <dbReference type="Proteomes" id="UP000683925"/>
    </source>
</evidence>
<evidence type="ECO:0000313" key="1">
    <source>
        <dbReference type="EMBL" id="CAD8168917.1"/>
    </source>
</evidence>
<dbReference type="Proteomes" id="UP000683925">
    <property type="component" value="Unassembled WGS sequence"/>
</dbReference>
<dbReference type="OMA" id="IDHPKMT"/>